<evidence type="ECO:0000256" key="3">
    <source>
        <dbReference type="ARBA" id="ARBA00022692"/>
    </source>
</evidence>
<dbReference type="KEGG" id="erc:Ecym_3195"/>
<dbReference type="Proteomes" id="UP000006790">
    <property type="component" value="Chromosome 3"/>
</dbReference>
<dbReference type="EMBL" id="CP002499">
    <property type="protein sequence ID" value="AET38693.1"/>
    <property type="molecule type" value="Genomic_DNA"/>
</dbReference>
<evidence type="ECO:0000256" key="6">
    <source>
        <dbReference type="SAM" id="Phobius"/>
    </source>
</evidence>
<feature type="transmembrane region" description="Helical" evidence="6">
    <location>
        <begin position="84"/>
        <end position="105"/>
    </location>
</feature>
<dbReference type="PANTHER" id="PTHR11206">
    <property type="entry name" value="MULTIDRUG RESISTANCE PROTEIN"/>
    <property type="match status" value="1"/>
</dbReference>
<evidence type="ECO:0000256" key="1">
    <source>
        <dbReference type="ARBA" id="ARBA00004141"/>
    </source>
</evidence>
<dbReference type="GO" id="GO:0042910">
    <property type="term" value="F:xenobiotic transmembrane transporter activity"/>
    <property type="evidence" value="ECO:0007669"/>
    <property type="project" value="InterPro"/>
</dbReference>
<feature type="transmembrane region" description="Helical" evidence="6">
    <location>
        <begin position="154"/>
        <end position="176"/>
    </location>
</feature>
<feature type="transmembrane region" description="Helical" evidence="6">
    <location>
        <begin position="483"/>
        <end position="504"/>
    </location>
</feature>
<dbReference type="AlphaFoldDB" id="G8JRC4"/>
<gene>
    <name evidence="7" type="ordered locus">Ecym_3195</name>
</gene>
<sequence length="542" mass="60324">MSNRPNSRDNDDILKSLSCEDQSNYMSIIENGYESDGRSVSSSDFLATNFSTLGDDDDDDDNNEDGFVSVGEEVSYILINSLPLALAFLMEYLMTVISLFIIGHLCTANELASASLAVTTYNITGLSVVEGLATSLDTFCSQAYGAQKYSKVGLYFLRCSAMIMVFSVSTVIVWWFSAPWLGILVPERDLLPKVQLYLRIMSMGIPGLILFETGKRFLQAQGHFKASTYVLSIIVPINVTLVFIFTKHFGFAGAPIGIVISQWLMPLALFLYSYYIIPDTKKCWYPLTDTWFHFKRVLSDWKPLLNLAFPGLVMIEAEYLSFEILTIMSTYFGVKGIATQTVITNVGSIAYQIPFAMGCVVSTRVANYVGLNMVKNAQTTTKACYCVGLLVGIASCIVIALFNKPLAKLFTNDEEVIKLACYVLYILAINQISDSFAVFSSAVLRGQGRHRIGGMWNIIVYYFFSSPLSGWLAFGPLHLEVAGLWYGCGIGIFTLAVIFTRYVYKSDWNVIVDEFLKREAEEYEVDLESMTSSNASIGVYSR</sequence>
<dbReference type="NCBIfam" id="TIGR00797">
    <property type="entry name" value="matE"/>
    <property type="match status" value="1"/>
</dbReference>
<evidence type="ECO:0000256" key="5">
    <source>
        <dbReference type="ARBA" id="ARBA00023136"/>
    </source>
</evidence>
<evidence type="ECO:0000313" key="7">
    <source>
        <dbReference type="EMBL" id="AET38693.1"/>
    </source>
</evidence>
<feature type="transmembrane region" description="Helical" evidence="6">
    <location>
        <begin position="196"/>
        <end position="214"/>
    </location>
</feature>
<dbReference type="Pfam" id="PF01554">
    <property type="entry name" value="MatE"/>
    <property type="match status" value="2"/>
</dbReference>
<dbReference type="InterPro" id="IPR045069">
    <property type="entry name" value="MATE_euk"/>
</dbReference>
<evidence type="ECO:0000256" key="4">
    <source>
        <dbReference type="ARBA" id="ARBA00022989"/>
    </source>
</evidence>
<dbReference type="InterPro" id="IPR002528">
    <property type="entry name" value="MATE_fam"/>
</dbReference>
<organism evidence="7 8">
    <name type="scientific">Eremothecium cymbalariae (strain CBS 270.75 / DBVPG 7215 / KCTC 17166 / NRRL Y-17582)</name>
    <name type="common">Yeast</name>
    <dbReference type="NCBI Taxonomy" id="931890"/>
    <lineage>
        <taxon>Eukaryota</taxon>
        <taxon>Fungi</taxon>
        <taxon>Dikarya</taxon>
        <taxon>Ascomycota</taxon>
        <taxon>Saccharomycotina</taxon>
        <taxon>Saccharomycetes</taxon>
        <taxon>Saccharomycetales</taxon>
        <taxon>Saccharomycetaceae</taxon>
        <taxon>Eremothecium</taxon>
    </lineage>
</organism>
<keyword evidence="4 6" id="KW-1133">Transmembrane helix</keyword>
<keyword evidence="8" id="KW-1185">Reference proteome</keyword>
<dbReference type="GeneID" id="11468766"/>
<dbReference type="GO" id="GO:1990961">
    <property type="term" value="P:xenobiotic detoxification by transmembrane export across the plasma membrane"/>
    <property type="evidence" value="ECO:0007669"/>
    <property type="project" value="InterPro"/>
</dbReference>
<dbReference type="OMA" id="VKFCLYQ"/>
<dbReference type="RefSeq" id="XP_003645510.1">
    <property type="nucleotide sequence ID" value="XM_003645462.1"/>
</dbReference>
<dbReference type="GO" id="GO:0016020">
    <property type="term" value="C:membrane"/>
    <property type="evidence" value="ECO:0007669"/>
    <property type="project" value="UniProtKB-SubCell"/>
</dbReference>
<feature type="transmembrane region" description="Helical" evidence="6">
    <location>
        <begin position="422"/>
        <end position="444"/>
    </location>
</feature>
<feature type="transmembrane region" description="Helical" evidence="6">
    <location>
        <begin position="111"/>
        <end position="133"/>
    </location>
</feature>
<keyword evidence="3 6" id="KW-0812">Transmembrane</keyword>
<reference evidence="8" key="1">
    <citation type="journal article" date="2012" name="G3 (Bethesda)">
        <title>Pichia sorbitophila, an interspecies yeast hybrid reveals early steps of genome resolution following polyploidization.</title>
        <authorList>
            <person name="Leh Louis V."/>
            <person name="Despons L."/>
            <person name="Friedrich A."/>
            <person name="Martin T."/>
            <person name="Durrens P."/>
            <person name="Casaregola S."/>
            <person name="Neuveglise C."/>
            <person name="Fairhead C."/>
            <person name="Marck C."/>
            <person name="Cruz J.A."/>
            <person name="Straub M.L."/>
            <person name="Kugler V."/>
            <person name="Sacerdot C."/>
            <person name="Uzunov Z."/>
            <person name="Thierry A."/>
            <person name="Weiss S."/>
            <person name="Bleykasten C."/>
            <person name="De Montigny J."/>
            <person name="Jacques N."/>
            <person name="Jung P."/>
            <person name="Lemaire M."/>
            <person name="Mallet S."/>
            <person name="Morel G."/>
            <person name="Richard G.F."/>
            <person name="Sarkar A."/>
            <person name="Savel G."/>
            <person name="Schacherer J."/>
            <person name="Seret M.L."/>
            <person name="Talla E."/>
            <person name="Samson G."/>
            <person name="Jubin C."/>
            <person name="Poulain J."/>
            <person name="Vacherie B."/>
            <person name="Barbe V."/>
            <person name="Pelletier E."/>
            <person name="Sherman D.J."/>
            <person name="Westhof E."/>
            <person name="Weissenbach J."/>
            <person name="Baret P.V."/>
            <person name="Wincker P."/>
            <person name="Gaillardin C."/>
            <person name="Dujon B."/>
            <person name="Souciet J.L."/>
        </authorList>
    </citation>
    <scope>NUCLEOTIDE SEQUENCE [LARGE SCALE GENOMIC DNA]</scope>
    <source>
        <strain evidence="8">CBS 270.75 / DBVPG 7215 / KCTC 17166 / NRRL Y-17582</strain>
    </source>
</reference>
<dbReference type="CDD" id="cd13132">
    <property type="entry name" value="MATE_eukaryotic"/>
    <property type="match status" value="1"/>
</dbReference>
<proteinExistence type="inferred from homology"/>
<dbReference type="InParanoid" id="G8JRC4"/>
<dbReference type="HOGENOM" id="CLU_012893_1_2_1"/>
<comment type="subcellular location">
    <subcellularLocation>
        <location evidence="1">Membrane</location>
        <topology evidence="1">Multi-pass membrane protein</topology>
    </subcellularLocation>
</comment>
<dbReference type="STRING" id="931890.G8JRC4"/>
<accession>G8JRC4</accession>
<name>G8JRC4_ERECY</name>
<dbReference type="GO" id="GO:0015297">
    <property type="term" value="F:antiporter activity"/>
    <property type="evidence" value="ECO:0007669"/>
    <property type="project" value="InterPro"/>
</dbReference>
<feature type="transmembrane region" description="Helical" evidence="6">
    <location>
        <begin position="226"/>
        <end position="245"/>
    </location>
</feature>
<protein>
    <submittedName>
        <fullName evidence="7">Uncharacterized protein</fullName>
    </submittedName>
</protein>
<evidence type="ECO:0000256" key="2">
    <source>
        <dbReference type="ARBA" id="ARBA00010199"/>
    </source>
</evidence>
<dbReference type="eggNOG" id="KOG1347">
    <property type="taxonomic scope" value="Eukaryota"/>
</dbReference>
<dbReference type="OrthoDB" id="2126698at2759"/>
<evidence type="ECO:0000313" key="8">
    <source>
        <dbReference type="Proteomes" id="UP000006790"/>
    </source>
</evidence>
<dbReference type="FunCoup" id="G8JRC4">
    <property type="interactions" value="130"/>
</dbReference>
<feature type="transmembrane region" description="Helical" evidence="6">
    <location>
        <begin position="456"/>
        <end position="477"/>
    </location>
</feature>
<feature type="transmembrane region" description="Helical" evidence="6">
    <location>
        <begin position="383"/>
        <end position="402"/>
    </location>
</feature>
<feature type="transmembrane region" description="Helical" evidence="6">
    <location>
        <begin position="251"/>
        <end position="272"/>
    </location>
</feature>
<keyword evidence="5 6" id="KW-0472">Membrane</keyword>
<comment type="similarity">
    <text evidence="2">Belongs to the multi antimicrobial extrusion (MATE) (TC 2.A.66.1) family.</text>
</comment>